<dbReference type="AlphaFoldDB" id="A0A916TXJ7"/>
<comment type="caution">
    <text evidence="6">The sequence shown here is derived from an EMBL/GenBank/DDBJ whole genome shotgun (WGS) entry which is preliminary data.</text>
</comment>
<dbReference type="GO" id="GO:0003677">
    <property type="term" value="F:DNA binding"/>
    <property type="evidence" value="ECO:0007669"/>
    <property type="project" value="UniProtKB-UniRule"/>
</dbReference>
<evidence type="ECO:0000259" key="5">
    <source>
        <dbReference type="PROSITE" id="PS50977"/>
    </source>
</evidence>
<dbReference type="InterPro" id="IPR023772">
    <property type="entry name" value="DNA-bd_HTH_TetR-type_CS"/>
</dbReference>
<feature type="DNA-binding region" description="H-T-H motif" evidence="4">
    <location>
        <begin position="13"/>
        <end position="32"/>
    </location>
</feature>
<feature type="domain" description="HTH tetR-type" evidence="5">
    <location>
        <begin position="1"/>
        <end position="50"/>
    </location>
</feature>
<organism evidence="6 7">
    <name type="scientific">Chelatococcus reniformis</name>
    <dbReference type="NCBI Taxonomy" id="1494448"/>
    <lineage>
        <taxon>Bacteria</taxon>
        <taxon>Pseudomonadati</taxon>
        <taxon>Pseudomonadota</taxon>
        <taxon>Alphaproteobacteria</taxon>
        <taxon>Hyphomicrobiales</taxon>
        <taxon>Chelatococcaceae</taxon>
        <taxon>Chelatococcus</taxon>
    </lineage>
</organism>
<dbReference type="RefSeq" id="WP_308424353.1">
    <property type="nucleotide sequence ID" value="NZ_BMGG01000001.1"/>
</dbReference>
<evidence type="ECO:0000256" key="4">
    <source>
        <dbReference type="PROSITE-ProRule" id="PRU00335"/>
    </source>
</evidence>
<accession>A0A916TXJ7</accession>
<gene>
    <name evidence="6" type="ORF">GCM10010994_02660</name>
</gene>
<dbReference type="Gene3D" id="1.10.357.10">
    <property type="entry name" value="Tetracycline Repressor, domain 2"/>
    <property type="match status" value="1"/>
</dbReference>
<reference evidence="6" key="2">
    <citation type="submission" date="2020-09" db="EMBL/GenBank/DDBJ databases">
        <authorList>
            <person name="Sun Q."/>
            <person name="Zhou Y."/>
        </authorList>
    </citation>
    <scope>NUCLEOTIDE SEQUENCE</scope>
    <source>
        <strain evidence="6">CGMCC 1.12919</strain>
    </source>
</reference>
<proteinExistence type="predicted"/>
<evidence type="ECO:0000313" key="6">
    <source>
        <dbReference type="EMBL" id="GGC46967.1"/>
    </source>
</evidence>
<dbReference type="Pfam" id="PF00440">
    <property type="entry name" value="TetR_N"/>
    <property type="match status" value="1"/>
</dbReference>
<name>A0A916TXJ7_9HYPH</name>
<dbReference type="SUPFAM" id="SSF46689">
    <property type="entry name" value="Homeodomain-like"/>
    <property type="match status" value="1"/>
</dbReference>
<keyword evidence="7" id="KW-1185">Reference proteome</keyword>
<keyword evidence="3" id="KW-0804">Transcription</keyword>
<keyword evidence="2 4" id="KW-0238">DNA-binding</keyword>
<dbReference type="Gene3D" id="1.10.10.60">
    <property type="entry name" value="Homeodomain-like"/>
    <property type="match status" value="1"/>
</dbReference>
<dbReference type="SUPFAM" id="SSF48498">
    <property type="entry name" value="Tetracyclin repressor-like, C-terminal domain"/>
    <property type="match status" value="1"/>
</dbReference>
<dbReference type="PANTHER" id="PTHR47506:SF1">
    <property type="entry name" value="HTH-TYPE TRANSCRIPTIONAL REGULATOR YJDC"/>
    <property type="match status" value="1"/>
</dbReference>
<dbReference type="InterPro" id="IPR036271">
    <property type="entry name" value="Tet_transcr_reg_TetR-rel_C_sf"/>
</dbReference>
<dbReference type="EMBL" id="BMGG01000001">
    <property type="protein sequence ID" value="GGC46967.1"/>
    <property type="molecule type" value="Genomic_DNA"/>
</dbReference>
<dbReference type="InterPro" id="IPR001647">
    <property type="entry name" value="HTH_TetR"/>
</dbReference>
<protein>
    <submittedName>
        <fullName evidence="6">TetR family transcriptional regulator</fullName>
    </submittedName>
</protein>
<evidence type="ECO:0000256" key="3">
    <source>
        <dbReference type="ARBA" id="ARBA00023163"/>
    </source>
</evidence>
<keyword evidence="1" id="KW-0805">Transcription regulation</keyword>
<sequence>MRLFWLKGFSATSVSDLCAAMGVTPPSLYAAFGSKEQLYVEAIRHYEARGGPSIWGPMAEARSAREAIERYLMTSAEVLTSSDHPPGCMVVLSTAREEGCPAIGAVVAELRAAAYEGLRALLAAAVESGELPMSVNIAQLARFALCVQQGMSIQAREGASREDLEGVAQAAMAGWDGLVRP</sequence>
<dbReference type="PANTHER" id="PTHR47506">
    <property type="entry name" value="TRANSCRIPTIONAL REGULATORY PROTEIN"/>
    <property type="match status" value="1"/>
</dbReference>
<dbReference type="PROSITE" id="PS50977">
    <property type="entry name" value="HTH_TETR_2"/>
    <property type="match status" value="1"/>
</dbReference>
<evidence type="ECO:0000256" key="2">
    <source>
        <dbReference type="ARBA" id="ARBA00023125"/>
    </source>
</evidence>
<dbReference type="PROSITE" id="PS01081">
    <property type="entry name" value="HTH_TETR_1"/>
    <property type="match status" value="1"/>
</dbReference>
<evidence type="ECO:0000313" key="7">
    <source>
        <dbReference type="Proteomes" id="UP000637002"/>
    </source>
</evidence>
<dbReference type="InterPro" id="IPR009057">
    <property type="entry name" value="Homeodomain-like_sf"/>
</dbReference>
<dbReference type="Proteomes" id="UP000637002">
    <property type="component" value="Unassembled WGS sequence"/>
</dbReference>
<reference evidence="6" key="1">
    <citation type="journal article" date="2014" name="Int. J. Syst. Evol. Microbiol.">
        <title>Complete genome sequence of Corynebacterium casei LMG S-19264T (=DSM 44701T), isolated from a smear-ripened cheese.</title>
        <authorList>
            <consortium name="US DOE Joint Genome Institute (JGI-PGF)"/>
            <person name="Walter F."/>
            <person name="Albersmeier A."/>
            <person name="Kalinowski J."/>
            <person name="Ruckert C."/>
        </authorList>
    </citation>
    <scope>NUCLEOTIDE SEQUENCE</scope>
    <source>
        <strain evidence="6">CGMCC 1.12919</strain>
    </source>
</reference>
<evidence type="ECO:0000256" key="1">
    <source>
        <dbReference type="ARBA" id="ARBA00023015"/>
    </source>
</evidence>